<proteinExistence type="predicted"/>
<geneLocation type="mitochondrion" evidence="1"/>
<dbReference type="EMBL" id="MK697702">
    <property type="protein sequence ID" value="QHR91577.1"/>
    <property type="molecule type" value="Genomic_DNA"/>
</dbReference>
<organism evidence="1">
    <name type="scientific">Picea sitchensis</name>
    <name type="common">Sitka spruce</name>
    <name type="synonym">Pinus sitchensis</name>
    <dbReference type="NCBI Taxonomy" id="3332"/>
    <lineage>
        <taxon>Eukaryota</taxon>
        <taxon>Viridiplantae</taxon>
        <taxon>Streptophyta</taxon>
        <taxon>Embryophyta</taxon>
        <taxon>Tracheophyta</taxon>
        <taxon>Spermatophyta</taxon>
        <taxon>Pinopsida</taxon>
        <taxon>Pinidae</taxon>
        <taxon>Conifers I</taxon>
        <taxon>Pinales</taxon>
        <taxon>Pinaceae</taxon>
        <taxon>Picea</taxon>
    </lineage>
</organism>
<gene>
    <name evidence="1" type="primary">orf05644</name>
    <name evidence="1" type="ORF">Q903MT_gene5612</name>
</gene>
<name>A0A6B9XY86_PICSI</name>
<accession>A0A6B9XY86</accession>
<evidence type="ECO:0000313" key="1">
    <source>
        <dbReference type="EMBL" id="QHR91577.1"/>
    </source>
</evidence>
<reference evidence="1" key="1">
    <citation type="submission" date="2019-03" db="EMBL/GenBank/DDBJ databases">
        <title>Largest Complete Mitochondrial Genome of a Gymnosperm, Sitka Spruce (Picea sitchensis), Indicates Complex Physical Structure.</title>
        <authorList>
            <person name="Jackman S.D."/>
            <person name="Coombe L."/>
            <person name="Warren R."/>
            <person name="Kirk H."/>
            <person name="Trinh E."/>
            <person name="McLeod T."/>
            <person name="Pleasance S."/>
            <person name="Pandoh P."/>
            <person name="Zhao Y."/>
            <person name="Coope R."/>
            <person name="Bousquet J."/>
            <person name="Bohlmann J.C."/>
            <person name="Jones S.J.M."/>
            <person name="Birol I."/>
        </authorList>
    </citation>
    <scope>NUCLEOTIDE SEQUENCE</scope>
    <source>
        <strain evidence="1">Q903</strain>
    </source>
</reference>
<protein>
    <submittedName>
        <fullName evidence="1">Uncharacterized protein</fullName>
    </submittedName>
</protein>
<sequence length="98" mass="10508">MTNQRCNRPCCERSKTVLSPFLLILPWLTMFPPYPSWVCSLPGLGWGSIHPDISGGIFPPTKGAVRAAKAESTGSSASIEAGSVWLKPSSVFAIARAF</sequence>
<keyword evidence="1" id="KW-0496">Mitochondrion</keyword>
<dbReference type="AlphaFoldDB" id="A0A6B9XY86"/>